<dbReference type="EMBL" id="SMFP01000009">
    <property type="protein sequence ID" value="TDE36738.1"/>
    <property type="molecule type" value="Genomic_DNA"/>
</dbReference>
<comment type="caution">
    <text evidence="1">The sequence shown here is derived from an EMBL/GenBank/DDBJ whole genome shotgun (WGS) entry which is preliminary data.</text>
</comment>
<gene>
    <name evidence="1" type="ORF">E1B25_14585</name>
</gene>
<proteinExistence type="predicted"/>
<evidence type="ECO:0000313" key="2">
    <source>
        <dbReference type="Proteomes" id="UP000294662"/>
    </source>
</evidence>
<organism evidence="1 2">
    <name type="scientific">Antarcticimicrobium sediminis</name>
    <dbReference type="NCBI Taxonomy" id="2546227"/>
    <lineage>
        <taxon>Bacteria</taxon>
        <taxon>Pseudomonadati</taxon>
        <taxon>Pseudomonadota</taxon>
        <taxon>Alphaproteobacteria</taxon>
        <taxon>Rhodobacterales</taxon>
        <taxon>Paracoccaceae</taxon>
        <taxon>Antarcticimicrobium</taxon>
    </lineage>
</organism>
<evidence type="ECO:0008006" key="3">
    <source>
        <dbReference type="Google" id="ProtNLM"/>
    </source>
</evidence>
<protein>
    <recommendedName>
        <fullName evidence="3">Sulfotransferase family protein</fullName>
    </recommendedName>
</protein>
<name>A0A4R5EQ02_9RHOB</name>
<sequence>MKIIFHTGAHCTDDDRLLKALLRNKESLSQHGIAVPGPGKYRHLLKDTFHAMNAGPASEGARDVLMDAILDDEIADRLVLSNEHFFGSQRYALDDGELYPDGSDRVAKMQELFHTDQIELFMAIRNPATFLPAILRKASDQRIAATLGQTDPRSLRWSHLFRRIRDEVPAVKITVWCNEDLPLIWGEVVRRLAGLALDEKIAGGFDLLSDIMNTEGMQRFRVYLHQNPVMTEGQRRRVIAAFLDKYAIEDEVVEELDLPGWDDALVEEMTDIYEADLDHIADIPGVRMILP</sequence>
<dbReference type="RefSeq" id="WP_132830251.1">
    <property type="nucleotide sequence ID" value="NZ_SMFP01000009.1"/>
</dbReference>
<dbReference type="OrthoDB" id="7816979at2"/>
<accession>A0A4R5EQ02</accession>
<dbReference type="AlphaFoldDB" id="A0A4R5EQ02"/>
<evidence type="ECO:0000313" key="1">
    <source>
        <dbReference type="EMBL" id="TDE36738.1"/>
    </source>
</evidence>
<keyword evidence="2" id="KW-1185">Reference proteome</keyword>
<dbReference type="Proteomes" id="UP000294662">
    <property type="component" value="Unassembled WGS sequence"/>
</dbReference>
<reference evidence="1 2" key="1">
    <citation type="submission" date="2019-03" db="EMBL/GenBank/DDBJ databases">
        <authorList>
            <person name="Zhang S."/>
        </authorList>
    </citation>
    <scope>NUCLEOTIDE SEQUENCE [LARGE SCALE GENOMIC DNA]</scope>
    <source>
        <strain evidence="1 2">S4J41</strain>
    </source>
</reference>